<dbReference type="EMBL" id="SMFZ01000001">
    <property type="protein sequence ID" value="TCK24316.1"/>
    <property type="molecule type" value="Genomic_DNA"/>
</dbReference>
<dbReference type="AlphaFoldDB" id="A0A4V2PIE4"/>
<dbReference type="InterPro" id="IPR013538">
    <property type="entry name" value="ASHA1/2-like_C"/>
</dbReference>
<proteinExistence type="inferred from homology"/>
<accession>A0A4V2PIE4</accession>
<dbReference type="SUPFAM" id="SSF55961">
    <property type="entry name" value="Bet v1-like"/>
    <property type="match status" value="1"/>
</dbReference>
<evidence type="ECO:0000256" key="1">
    <source>
        <dbReference type="ARBA" id="ARBA00006817"/>
    </source>
</evidence>
<name>A0A4V2PIE4_PSEEN</name>
<evidence type="ECO:0000313" key="4">
    <source>
        <dbReference type="Proteomes" id="UP000295560"/>
    </source>
</evidence>
<sequence length="172" mass="18495">MTPHHDLGRYVEIDGRPAVRLVRRLPHPPERVWAAVTDPSEMRHWFPSAVTIDPRPGGEMTFADDPNTPPSSGTVLEYDPPRRCAFTWGDDEVHIDVEPTDGGSVLTLTNVLDARDAASRNAAGWVVCLDELAGSLDGTGSGGPHSDGAEPWRPLYDAHVEAGLPYGAAIPG</sequence>
<evidence type="ECO:0000259" key="2">
    <source>
        <dbReference type="Pfam" id="PF08327"/>
    </source>
</evidence>
<gene>
    <name evidence="3" type="ORF">EV378_0088</name>
</gene>
<dbReference type="RefSeq" id="WP_132420743.1">
    <property type="nucleotide sequence ID" value="NZ_SMFZ01000001.1"/>
</dbReference>
<dbReference type="Proteomes" id="UP000295560">
    <property type="component" value="Unassembled WGS sequence"/>
</dbReference>
<feature type="domain" description="Activator of Hsp90 ATPase homologue 1/2-like C-terminal" evidence="2">
    <location>
        <begin position="27"/>
        <end position="134"/>
    </location>
</feature>
<comment type="similarity">
    <text evidence="1">Belongs to the AHA1 family.</text>
</comment>
<evidence type="ECO:0000313" key="3">
    <source>
        <dbReference type="EMBL" id="TCK24316.1"/>
    </source>
</evidence>
<reference evidence="3 4" key="1">
    <citation type="submission" date="2019-03" db="EMBL/GenBank/DDBJ databases">
        <title>Sequencing the genomes of 1000 actinobacteria strains.</title>
        <authorList>
            <person name="Klenk H.-P."/>
        </authorList>
    </citation>
    <scope>NUCLEOTIDE SEQUENCE [LARGE SCALE GENOMIC DNA]</scope>
    <source>
        <strain evidence="3 4">DSM 44969</strain>
    </source>
</reference>
<protein>
    <submittedName>
        <fullName evidence="3">Uncharacterized protein YndB with AHSA1/START domain</fullName>
    </submittedName>
</protein>
<organism evidence="3 4">
    <name type="scientific">Pseudonocardia endophytica</name>
    <dbReference type="NCBI Taxonomy" id="401976"/>
    <lineage>
        <taxon>Bacteria</taxon>
        <taxon>Bacillati</taxon>
        <taxon>Actinomycetota</taxon>
        <taxon>Actinomycetes</taxon>
        <taxon>Pseudonocardiales</taxon>
        <taxon>Pseudonocardiaceae</taxon>
        <taxon>Pseudonocardia</taxon>
    </lineage>
</organism>
<dbReference type="Gene3D" id="3.30.530.20">
    <property type="match status" value="1"/>
</dbReference>
<dbReference type="Pfam" id="PF08327">
    <property type="entry name" value="AHSA1"/>
    <property type="match status" value="1"/>
</dbReference>
<dbReference type="InterPro" id="IPR023393">
    <property type="entry name" value="START-like_dom_sf"/>
</dbReference>
<comment type="caution">
    <text evidence="3">The sequence shown here is derived from an EMBL/GenBank/DDBJ whole genome shotgun (WGS) entry which is preliminary data.</text>
</comment>
<dbReference type="CDD" id="cd08899">
    <property type="entry name" value="SRPBCC_CalC_Aha1-like_6"/>
    <property type="match status" value="1"/>
</dbReference>
<keyword evidence="4" id="KW-1185">Reference proteome</keyword>
<dbReference type="OrthoDB" id="9803476at2"/>